<keyword evidence="2" id="KW-0560">Oxidoreductase</keyword>
<dbReference type="PRINTS" id="PR00368">
    <property type="entry name" value="FADPNR"/>
</dbReference>
<evidence type="ECO:0000259" key="5">
    <source>
        <dbReference type="Pfam" id="PF07992"/>
    </source>
</evidence>
<accession>A0ABV3DVW0</accession>
<evidence type="ECO:0000313" key="6">
    <source>
        <dbReference type="EMBL" id="MEU8139890.1"/>
    </source>
</evidence>
<comment type="catalytic activity">
    <reaction evidence="3">
        <text>[thioredoxin]-dithiol + NADP(+) = [thioredoxin]-disulfide + NADPH + H(+)</text>
        <dbReference type="Rhea" id="RHEA:20345"/>
        <dbReference type="Rhea" id="RHEA-COMP:10698"/>
        <dbReference type="Rhea" id="RHEA-COMP:10700"/>
        <dbReference type="ChEBI" id="CHEBI:15378"/>
        <dbReference type="ChEBI" id="CHEBI:29950"/>
        <dbReference type="ChEBI" id="CHEBI:50058"/>
        <dbReference type="ChEBI" id="CHEBI:57783"/>
        <dbReference type="ChEBI" id="CHEBI:58349"/>
        <dbReference type="EC" id="1.8.1.9"/>
    </reaction>
</comment>
<comment type="caution">
    <text evidence="6">The sequence shown here is derived from an EMBL/GenBank/DDBJ whole genome shotgun (WGS) entry which is preliminary data.</text>
</comment>
<feature type="compositionally biased region" description="Polar residues" evidence="4">
    <location>
        <begin position="12"/>
        <end position="25"/>
    </location>
</feature>
<dbReference type="InterPro" id="IPR023753">
    <property type="entry name" value="FAD/NAD-binding_dom"/>
</dbReference>
<evidence type="ECO:0000256" key="2">
    <source>
        <dbReference type="ARBA" id="ARBA00023002"/>
    </source>
</evidence>
<keyword evidence="1" id="KW-0285">Flavoprotein</keyword>
<dbReference type="EMBL" id="JBEZFP010000210">
    <property type="protein sequence ID" value="MEU8139890.1"/>
    <property type="molecule type" value="Genomic_DNA"/>
</dbReference>
<proteinExistence type="predicted"/>
<feature type="domain" description="FAD/NAD(P)-binding" evidence="5">
    <location>
        <begin position="241"/>
        <end position="325"/>
    </location>
</feature>
<evidence type="ECO:0000313" key="7">
    <source>
        <dbReference type="Proteomes" id="UP001551482"/>
    </source>
</evidence>
<feature type="domain" description="FAD/NAD(P)-binding" evidence="5">
    <location>
        <begin position="30"/>
        <end position="178"/>
    </location>
</feature>
<name>A0ABV3DVW0_9ACTN</name>
<organism evidence="6 7">
    <name type="scientific">Streptodolium elevatio</name>
    <dbReference type="NCBI Taxonomy" id="3157996"/>
    <lineage>
        <taxon>Bacteria</taxon>
        <taxon>Bacillati</taxon>
        <taxon>Actinomycetota</taxon>
        <taxon>Actinomycetes</taxon>
        <taxon>Kitasatosporales</taxon>
        <taxon>Streptomycetaceae</taxon>
        <taxon>Streptodolium</taxon>
    </lineage>
</organism>
<evidence type="ECO:0000256" key="3">
    <source>
        <dbReference type="ARBA" id="ARBA00048132"/>
    </source>
</evidence>
<dbReference type="PRINTS" id="PR00469">
    <property type="entry name" value="PNDRDTASEII"/>
</dbReference>
<dbReference type="Proteomes" id="UP001551482">
    <property type="component" value="Unassembled WGS sequence"/>
</dbReference>
<dbReference type="InterPro" id="IPR050097">
    <property type="entry name" value="Ferredoxin-NADP_redctase_2"/>
</dbReference>
<dbReference type="SUPFAM" id="SSF51905">
    <property type="entry name" value="FAD/NAD(P)-binding domain"/>
    <property type="match status" value="1"/>
</dbReference>
<reference evidence="6 7" key="1">
    <citation type="submission" date="2024-06" db="EMBL/GenBank/DDBJ databases">
        <title>The Natural Products Discovery Center: Release of the First 8490 Sequenced Strains for Exploring Actinobacteria Biosynthetic Diversity.</title>
        <authorList>
            <person name="Kalkreuter E."/>
            <person name="Kautsar S.A."/>
            <person name="Yang D."/>
            <person name="Bader C.D."/>
            <person name="Teijaro C.N."/>
            <person name="Fluegel L."/>
            <person name="Davis C.M."/>
            <person name="Simpson J.R."/>
            <person name="Lauterbach L."/>
            <person name="Steele A.D."/>
            <person name="Gui C."/>
            <person name="Meng S."/>
            <person name="Li G."/>
            <person name="Viehrig K."/>
            <person name="Ye F."/>
            <person name="Su P."/>
            <person name="Kiefer A.F."/>
            <person name="Nichols A."/>
            <person name="Cepeda A.J."/>
            <person name="Yan W."/>
            <person name="Fan B."/>
            <person name="Jiang Y."/>
            <person name="Adhikari A."/>
            <person name="Zheng C.-J."/>
            <person name="Schuster L."/>
            <person name="Cowan T.M."/>
            <person name="Smanski M.J."/>
            <person name="Chevrette M.G."/>
            <person name="De Carvalho L.P.S."/>
            <person name="Shen B."/>
        </authorList>
    </citation>
    <scope>NUCLEOTIDE SEQUENCE [LARGE SCALE GENOMIC DNA]</scope>
    <source>
        <strain evidence="6 7">NPDC048946</strain>
    </source>
</reference>
<evidence type="ECO:0000256" key="1">
    <source>
        <dbReference type="ARBA" id="ARBA00022630"/>
    </source>
</evidence>
<feature type="compositionally biased region" description="Basic and acidic residues" evidence="4">
    <location>
        <begin position="1"/>
        <end position="11"/>
    </location>
</feature>
<dbReference type="RefSeq" id="WP_358364419.1">
    <property type="nucleotide sequence ID" value="NZ_JBEZFP010000210.1"/>
</dbReference>
<feature type="region of interest" description="Disordered" evidence="4">
    <location>
        <begin position="1"/>
        <end position="26"/>
    </location>
</feature>
<gene>
    <name evidence="6" type="ORF">AB0C36_41140</name>
</gene>
<protein>
    <submittedName>
        <fullName evidence="6">NAD(P)/FAD-dependent oxidoreductase</fullName>
    </submittedName>
</protein>
<sequence length="349" mass="37150">MTTPRPERPKQSEQPNQPEQANQSKPEAHYDIAIIGGGPAGLSAAIAATRMMQRSVVVESAAPPRNAASHGAHGLIGLDTSTPAEVRSAAWTDLDRYGLAVRREADVTDVSVDPGGGFLVEIAQPGAADRIAGEAGDRPGTRRGTLWARDVILATGVVDEHPDIPGFAECWAQSVIHCPFCVGWENRDRTWGIVAHDPDHAIMTARAFRAWSGDILGIVPPDMPRIDEVRAAYKAAGNELIEARVTGLRHRDGSLHTVELDDGRTVDRQTLVWHLEQKPVPLVSRLAETLGLAVDKGGFVTVDGERRTNIPGLYAAGDLIVPMGQSVLSSVAAGGEAAASIGRAQMFAE</sequence>
<dbReference type="Gene3D" id="3.50.50.60">
    <property type="entry name" value="FAD/NAD(P)-binding domain"/>
    <property type="match status" value="2"/>
</dbReference>
<dbReference type="InterPro" id="IPR036188">
    <property type="entry name" value="FAD/NAD-bd_sf"/>
</dbReference>
<dbReference type="Pfam" id="PF07992">
    <property type="entry name" value="Pyr_redox_2"/>
    <property type="match status" value="2"/>
</dbReference>
<evidence type="ECO:0000256" key="4">
    <source>
        <dbReference type="SAM" id="MobiDB-lite"/>
    </source>
</evidence>
<keyword evidence="7" id="KW-1185">Reference proteome</keyword>
<dbReference type="PANTHER" id="PTHR48105">
    <property type="entry name" value="THIOREDOXIN REDUCTASE 1-RELATED-RELATED"/>
    <property type="match status" value="1"/>
</dbReference>